<dbReference type="InterPro" id="IPR036305">
    <property type="entry name" value="RGS_sf"/>
</dbReference>
<dbReference type="InterPro" id="IPR015212">
    <property type="entry name" value="RGS-like_dom"/>
</dbReference>
<dbReference type="Pfam" id="PF00130">
    <property type="entry name" value="C1_1"/>
    <property type="match status" value="1"/>
</dbReference>
<dbReference type="Pfam" id="PF09128">
    <property type="entry name" value="RGS-like"/>
    <property type="match status" value="1"/>
</dbReference>
<dbReference type="GO" id="GO:0007186">
    <property type="term" value="P:G protein-coupled receptor signaling pathway"/>
    <property type="evidence" value="ECO:0007669"/>
    <property type="project" value="TreeGrafter"/>
</dbReference>
<sequence length="418" mass="46423">MQNFGNSTTDPKSMNLFNPVPSTAHNIFAPAPMGDHNQYLNSRQIIAMDDEFQSDPETYDEHGPFDSLEELEKKPAHLAVFLHYLISNSDPSSMFFYLVTEDYKAGSLKEMKKWSYEIFSSFIAENAPMRVEGITKATAENIEADMSASNLTDEKMKQLFVVAQSQAVQEVLDLLAEFRRNRSLGLGSIFGDQWVQESMERHQEIGIVEQLLMPHLTRIMNIKNPEDRNSALASALSTFLRRSGVKVQGNSSLERCPSFANKDKKTRGKPSKKQHVNGHQFQETNYTSTAFCGVCKGLLWGIGNQGLRCQECELNIHKNDVCLGRADHCLGKPRSKSRASAIIGMIPAGPIKKKPQNKHLQSSGRVNNIVSMFKNPENYSVSSVQTDSGVSTQSGDETSLNQHGEGGGSRSNLTRTPA</sequence>
<protein>
    <submittedName>
        <fullName evidence="6">Putative rho guanine nucleotide exchange factor 11</fullName>
    </submittedName>
</protein>
<evidence type="ECO:0000259" key="4">
    <source>
        <dbReference type="PROSITE" id="PS50081"/>
    </source>
</evidence>
<dbReference type="PANTHER" id="PTHR45872:SF2">
    <property type="entry name" value="RHO GUANINE NUCLEOTIDE EXCHANGE FACTOR 2, ISOFORM D"/>
    <property type="match status" value="1"/>
</dbReference>
<name>A0A2G8JS40_STIJA</name>
<feature type="compositionally biased region" description="Polar residues" evidence="3">
    <location>
        <begin position="380"/>
        <end position="402"/>
    </location>
</feature>
<evidence type="ECO:0000256" key="3">
    <source>
        <dbReference type="SAM" id="MobiDB-lite"/>
    </source>
</evidence>
<comment type="caution">
    <text evidence="6">The sequence shown here is derived from an EMBL/GenBank/DDBJ whole genome shotgun (WGS) entry which is preliminary data.</text>
</comment>
<dbReference type="InterPro" id="IPR044926">
    <property type="entry name" value="RGS_subdomain_2"/>
</dbReference>
<evidence type="ECO:0000259" key="5">
    <source>
        <dbReference type="PROSITE" id="PS50132"/>
    </source>
</evidence>
<keyword evidence="1" id="KW-0479">Metal-binding</keyword>
<dbReference type="SUPFAM" id="SSF48097">
    <property type="entry name" value="Regulator of G-protein signaling, RGS"/>
    <property type="match status" value="1"/>
</dbReference>
<dbReference type="EMBL" id="MRZV01001347">
    <property type="protein sequence ID" value="PIK38543.1"/>
    <property type="molecule type" value="Genomic_DNA"/>
</dbReference>
<proteinExistence type="predicted"/>
<dbReference type="Gene3D" id="3.30.60.20">
    <property type="match status" value="1"/>
</dbReference>
<accession>A0A2G8JS40</accession>
<feature type="region of interest" description="Disordered" evidence="3">
    <location>
        <begin position="380"/>
        <end position="418"/>
    </location>
</feature>
<dbReference type="Proteomes" id="UP000230750">
    <property type="component" value="Unassembled WGS sequence"/>
</dbReference>
<reference evidence="6 7" key="1">
    <citation type="journal article" date="2017" name="PLoS Biol.">
        <title>The sea cucumber genome provides insights into morphological evolution and visceral regeneration.</title>
        <authorList>
            <person name="Zhang X."/>
            <person name="Sun L."/>
            <person name="Yuan J."/>
            <person name="Sun Y."/>
            <person name="Gao Y."/>
            <person name="Zhang L."/>
            <person name="Li S."/>
            <person name="Dai H."/>
            <person name="Hamel J.F."/>
            <person name="Liu C."/>
            <person name="Yu Y."/>
            <person name="Liu S."/>
            <person name="Lin W."/>
            <person name="Guo K."/>
            <person name="Jin S."/>
            <person name="Xu P."/>
            <person name="Storey K.B."/>
            <person name="Huan P."/>
            <person name="Zhang T."/>
            <person name="Zhou Y."/>
            <person name="Zhang J."/>
            <person name="Lin C."/>
            <person name="Li X."/>
            <person name="Xing L."/>
            <person name="Huo D."/>
            <person name="Sun M."/>
            <person name="Wang L."/>
            <person name="Mercier A."/>
            <person name="Li F."/>
            <person name="Yang H."/>
            <person name="Xiang J."/>
        </authorList>
    </citation>
    <scope>NUCLEOTIDE SEQUENCE [LARGE SCALE GENOMIC DNA]</scope>
    <source>
        <strain evidence="6">Shaxun</strain>
        <tissue evidence="6">Muscle</tissue>
    </source>
</reference>
<dbReference type="STRING" id="307972.A0A2G8JS40"/>
<evidence type="ECO:0000313" key="6">
    <source>
        <dbReference type="EMBL" id="PIK38543.1"/>
    </source>
</evidence>
<feature type="domain" description="Phorbol-ester/DAG-type" evidence="4">
    <location>
        <begin position="278"/>
        <end position="329"/>
    </location>
</feature>
<feature type="domain" description="RGS" evidence="5">
    <location>
        <begin position="67"/>
        <end position="173"/>
    </location>
</feature>
<dbReference type="Gene3D" id="1.10.167.10">
    <property type="entry name" value="Regulator of G-protein Signalling 4, domain 2"/>
    <property type="match status" value="1"/>
</dbReference>
<dbReference type="PANTHER" id="PTHR45872">
    <property type="entry name" value="RHO GUANINE NUCLEOTIDE EXCHANGE FACTOR 2, ISOFORM D"/>
    <property type="match status" value="1"/>
</dbReference>
<dbReference type="PROSITE" id="PS50132">
    <property type="entry name" value="RGS"/>
    <property type="match status" value="1"/>
</dbReference>
<keyword evidence="2" id="KW-0862">Zinc</keyword>
<dbReference type="InterPro" id="IPR016137">
    <property type="entry name" value="RGS"/>
</dbReference>
<dbReference type="SMART" id="SM00109">
    <property type="entry name" value="C1"/>
    <property type="match status" value="1"/>
</dbReference>
<dbReference type="SMART" id="SM00315">
    <property type="entry name" value="RGS"/>
    <property type="match status" value="1"/>
</dbReference>
<dbReference type="GO" id="GO:0001664">
    <property type="term" value="F:G protein-coupled receptor binding"/>
    <property type="evidence" value="ECO:0007669"/>
    <property type="project" value="TreeGrafter"/>
</dbReference>
<organism evidence="6 7">
    <name type="scientific">Stichopus japonicus</name>
    <name type="common">Sea cucumber</name>
    <dbReference type="NCBI Taxonomy" id="307972"/>
    <lineage>
        <taxon>Eukaryota</taxon>
        <taxon>Metazoa</taxon>
        <taxon>Echinodermata</taxon>
        <taxon>Eleutherozoa</taxon>
        <taxon>Echinozoa</taxon>
        <taxon>Holothuroidea</taxon>
        <taxon>Aspidochirotacea</taxon>
        <taxon>Aspidochirotida</taxon>
        <taxon>Stichopodidae</taxon>
        <taxon>Apostichopus</taxon>
    </lineage>
</organism>
<dbReference type="SUPFAM" id="SSF57889">
    <property type="entry name" value="Cysteine-rich domain"/>
    <property type="match status" value="1"/>
</dbReference>
<gene>
    <name evidence="6" type="ORF">BSL78_24610</name>
</gene>
<dbReference type="GO" id="GO:0005085">
    <property type="term" value="F:guanyl-nucleotide exchange factor activity"/>
    <property type="evidence" value="ECO:0007669"/>
    <property type="project" value="InterPro"/>
</dbReference>
<dbReference type="AlphaFoldDB" id="A0A2G8JS40"/>
<dbReference type="OrthoDB" id="2272012at2759"/>
<dbReference type="InterPro" id="IPR002219">
    <property type="entry name" value="PKC_DAG/PE"/>
</dbReference>
<keyword evidence="7" id="KW-1185">Reference proteome</keyword>
<dbReference type="PROSITE" id="PS50081">
    <property type="entry name" value="ZF_DAG_PE_2"/>
    <property type="match status" value="1"/>
</dbReference>
<dbReference type="InterPro" id="IPR046349">
    <property type="entry name" value="C1-like_sf"/>
</dbReference>
<dbReference type="GO" id="GO:0046872">
    <property type="term" value="F:metal ion binding"/>
    <property type="evidence" value="ECO:0007669"/>
    <property type="project" value="UniProtKB-KW"/>
</dbReference>
<evidence type="ECO:0000256" key="2">
    <source>
        <dbReference type="ARBA" id="ARBA00022833"/>
    </source>
</evidence>
<evidence type="ECO:0000256" key="1">
    <source>
        <dbReference type="ARBA" id="ARBA00022723"/>
    </source>
</evidence>
<dbReference type="GO" id="GO:0005737">
    <property type="term" value="C:cytoplasm"/>
    <property type="evidence" value="ECO:0007669"/>
    <property type="project" value="InterPro"/>
</dbReference>
<evidence type="ECO:0000313" key="7">
    <source>
        <dbReference type="Proteomes" id="UP000230750"/>
    </source>
</evidence>